<sequence>MTVATSSKTAPAGFKPNPKGTTAVSYEPATLEQALLVEPPLTFEPVQEDIHPKYLYGAETPNPDNTKGDLTPLAEAYVAAWNKALDAINAAPTAANLDALDALIVDHAQFKDHMATTWDFHQFTGLADIKKALAAQAGSFKICNFKIDATSDHRYKDSISVQTLHAAKADAAAIEWVQVVADFENEFGWGKALFRLVSVKDPKAPGGLKAYTVYTGLDNIKGNEEKLGRTRELGASHGENLERTIWADRRKQDFIWGGDKQPVVLIVGGGQGGLNTAARLKVMGIPSLIIEKNDKIGDNWRNRYATLTLHDPVWYDHLSYIPFPDTWPIFTPKDKLGDWFESYANQMELAFWTKKTVTGAEYDDATKTWTVTIKDNVTGEITTLNPKHVVMSTGHSGEPNWPTFKDQDKFKGKLHHSSVHGTGLSYKGENALVVGACNSAHDIAQDFYEQGAKPTILQRSTTCVIASNVGLKITTAGLYEEGGPKTATADLIFQSIPIHLLNLVMQQQFRETCKQEKKLHDSLKAVGFKMDAGYGGTGLFGKYFRRGGGYYIDVGASGLIADKKIGWKQGVEIDRFTETGVVFTDGSTLDNLAVVVLATGYSNMRDTARRIFGDKVADRLNPVWGLDQDGDLATMWRDSGHPGFWYMGGNLALSRFYSKLLALRIIAHERGFIN</sequence>
<protein>
    <recommendedName>
        <fullName evidence="5">FAD/NAD(P)-binding domain-containing protein</fullName>
    </recommendedName>
</protein>
<feature type="region of interest" description="Disordered" evidence="2">
    <location>
        <begin position="1"/>
        <end position="23"/>
    </location>
</feature>
<dbReference type="InterPro" id="IPR036188">
    <property type="entry name" value="FAD/NAD-bd_sf"/>
</dbReference>
<evidence type="ECO:0000256" key="2">
    <source>
        <dbReference type="SAM" id="MobiDB-lite"/>
    </source>
</evidence>
<evidence type="ECO:0008006" key="5">
    <source>
        <dbReference type="Google" id="ProtNLM"/>
    </source>
</evidence>
<proteinExistence type="predicted"/>
<dbReference type="Proteomes" id="UP001565368">
    <property type="component" value="Unassembled WGS sequence"/>
</dbReference>
<dbReference type="PANTHER" id="PTHR43539:SF68">
    <property type="entry name" value="FLAVIN-BINDING MONOOXYGENASE-LIKE PROTEIN (AFU_ORTHOLOGUE AFUA_4G09220)"/>
    <property type="match status" value="1"/>
</dbReference>
<dbReference type="PANTHER" id="PTHR43539">
    <property type="entry name" value="FLAVIN-BINDING MONOOXYGENASE-LIKE PROTEIN (AFU_ORTHOLOGUE AFUA_4G09220)"/>
    <property type="match status" value="1"/>
</dbReference>
<gene>
    <name evidence="3" type="ORF">Q8F55_005585</name>
</gene>
<keyword evidence="1" id="KW-0560">Oxidoreductase</keyword>
<dbReference type="Gene3D" id="3.50.50.60">
    <property type="entry name" value="FAD/NAD(P)-binding domain"/>
    <property type="match status" value="1"/>
</dbReference>
<dbReference type="InterPro" id="IPR050982">
    <property type="entry name" value="Auxin_biosynth/cation_transpt"/>
</dbReference>
<evidence type="ECO:0000256" key="1">
    <source>
        <dbReference type="ARBA" id="ARBA00023002"/>
    </source>
</evidence>
<accession>A0ABR3Q2U4</accession>
<comment type="caution">
    <text evidence="3">The sequence shown here is derived from an EMBL/GenBank/DDBJ whole genome shotgun (WGS) entry which is preliminary data.</text>
</comment>
<organism evidence="3 4">
    <name type="scientific">Vanrija albida</name>
    <dbReference type="NCBI Taxonomy" id="181172"/>
    <lineage>
        <taxon>Eukaryota</taxon>
        <taxon>Fungi</taxon>
        <taxon>Dikarya</taxon>
        <taxon>Basidiomycota</taxon>
        <taxon>Agaricomycotina</taxon>
        <taxon>Tremellomycetes</taxon>
        <taxon>Trichosporonales</taxon>
        <taxon>Trichosporonaceae</taxon>
        <taxon>Vanrija</taxon>
    </lineage>
</organism>
<evidence type="ECO:0000313" key="4">
    <source>
        <dbReference type="Proteomes" id="UP001565368"/>
    </source>
</evidence>
<dbReference type="Pfam" id="PF13738">
    <property type="entry name" value="Pyr_redox_3"/>
    <property type="match status" value="1"/>
</dbReference>
<reference evidence="3 4" key="1">
    <citation type="submission" date="2023-08" db="EMBL/GenBank/DDBJ databases">
        <title>Annotated Genome Sequence of Vanrija albida AlHP1.</title>
        <authorList>
            <person name="Herzog R."/>
        </authorList>
    </citation>
    <scope>NUCLEOTIDE SEQUENCE [LARGE SCALE GENOMIC DNA]</scope>
    <source>
        <strain evidence="3 4">AlHP1</strain>
    </source>
</reference>
<dbReference type="RefSeq" id="XP_069208716.1">
    <property type="nucleotide sequence ID" value="XM_069354074.1"/>
</dbReference>
<dbReference type="EMBL" id="JBBXJM010000004">
    <property type="protein sequence ID" value="KAL1408772.1"/>
    <property type="molecule type" value="Genomic_DNA"/>
</dbReference>
<dbReference type="GeneID" id="95986628"/>
<dbReference type="SUPFAM" id="SSF51905">
    <property type="entry name" value="FAD/NAD(P)-binding domain"/>
    <property type="match status" value="2"/>
</dbReference>
<name>A0ABR3Q2U4_9TREE</name>
<evidence type="ECO:0000313" key="3">
    <source>
        <dbReference type="EMBL" id="KAL1408772.1"/>
    </source>
</evidence>
<keyword evidence="4" id="KW-1185">Reference proteome</keyword>